<feature type="signal peptide" evidence="3">
    <location>
        <begin position="1"/>
        <end position="27"/>
    </location>
</feature>
<dbReference type="PATRIC" id="fig|36816.3.peg.7195"/>
<keyword evidence="2" id="KW-1015">Disulfide bond</keyword>
<protein>
    <recommendedName>
        <fullName evidence="6">Alpha-amylase</fullName>
    </recommendedName>
</protein>
<evidence type="ECO:0000256" key="2">
    <source>
        <dbReference type="ARBA" id="ARBA00023157"/>
    </source>
</evidence>
<accession>A0A0M8QE66</accession>
<keyword evidence="1" id="KW-0022">Alpha-amylase inhibitor</keyword>
<evidence type="ECO:0008006" key="6">
    <source>
        <dbReference type="Google" id="ProtNLM"/>
    </source>
</evidence>
<reference evidence="4 5" key="1">
    <citation type="submission" date="2015-07" db="EMBL/GenBank/DDBJ databases">
        <authorList>
            <person name="Noorani M."/>
        </authorList>
    </citation>
    <scope>NUCLEOTIDE SEQUENCE [LARGE SCALE GENOMIC DNA]</scope>
    <source>
        <strain evidence="4 5">NRRL B-24567</strain>
    </source>
</reference>
<organism evidence="4 5">
    <name type="scientific">Streptomyces caelestis</name>
    <dbReference type="NCBI Taxonomy" id="36816"/>
    <lineage>
        <taxon>Bacteria</taxon>
        <taxon>Bacillati</taxon>
        <taxon>Actinomycetota</taxon>
        <taxon>Actinomycetes</taxon>
        <taxon>Kitasatosporales</taxon>
        <taxon>Streptomycetaceae</taxon>
        <taxon>Streptomyces</taxon>
    </lineage>
</organism>
<dbReference type="GO" id="GO:0015066">
    <property type="term" value="F:alpha-amylase inhibitor activity"/>
    <property type="evidence" value="ECO:0007669"/>
    <property type="project" value="UniProtKB-KW"/>
</dbReference>
<dbReference type="InterPro" id="IPR000833">
    <property type="entry name" value="A-amylase_inhib"/>
</dbReference>
<gene>
    <name evidence="4" type="ORF">ADK41_33120</name>
</gene>
<keyword evidence="5" id="KW-1185">Reference proteome</keyword>
<keyword evidence="3" id="KW-0732">Signal</keyword>
<feature type="chain" id="PRO_5005820311" description="Alpha-amylase" evidence="3">
    <location>
        <begin position="28"/>
        <end position="109"/>
    </location>
</feature>
<sequence>MKRFVRSTFMACAVALAVAAPATVAHAGSQESAGNEASVPACLTYSPGWRYTFVINDCSTPHRVKVLYGDGTDVPCQEVAPRNWFTFPGYGTEGNTVEGIVLCDHADGA</sequence>
<evidence type="ECO:0000313" key="5">
    <source>
        <dbReference type="Proteomes" id="UP000037773"/>
    </source>
</evidence>
<dbReference type="Pfam" id="PF01356">
    <property type="entry name" value="A_amylase_inhib"/>
    <property type="match status" value="1"/>
</dbReference>
<dbReference type="AlphaFoldDB" id="A0A0M8QE66"/>
<dbReference type="Proteomes" id="UP000037773">
    <property type="component" value="Unassembled WGS sequence"/>
</dbReference>
<dbReference type="SMART" id="SM00783">
    <property type="entry name" value="A_amylase_inhib"/>
    <property type="match status" value="1"/>
</dbReference>
<proteinExistence type="predicted"/>
<evidence type="ECO:0000313" key="4">
    <source>
        <dbReference type="EMBL" id="KOT30292.1"/>
    </source>
</evidence>
<dbReference type="SUPFAM" id="SSF49498">
    <property type="entry name" value="alpha-Amylase inhibitor tendamistat"/>
    <property type="match status" value="1"/>
</dbReference>
<dbReference type="EMBL" id="LGCN01000242">
    <property type="protein sequence ID" value="KOT30292.1"/>
    <property type="molecule type" value="Genomic_DNA"/>
</dbReference>
<evidence type="ECO:0000256" key="3">
    <source>
        <dbReference type="SAM" id="SignalP"/>
    </source>
</evidence>
<dbReference type="Gene3D" id="2.60.40.20">
    <property type="entry name" value="Alpha-amylase inhibitor"/>
    <property type="match status" value="1"/>
</dbReference>
<name>A0A0M8QE66_9ACTN</name>
<evidence type="ECO:0000256" key="1">
    <source>
        <dbReference type="ARBA" id="ARBA00022579"/>
    </source>
</evidence>
<comment type="caution">
    <text evidence="4">The sequence shown here is derived from an EMBL/GenBank/DDBJ whole genome shotgun (WGS) entry which is preliminary data.</text>
</comment>
<dbReference type="InterPro" id="IPR036379">
    <property type="entry name" value="A-amylase_inhib_sf"/>
</dbReference>